<dbReference type="PANTHER" id="PTHR46470:SF2">
    <property type="entry name" value="GLYCERALDEHYDE 3-PHOSPHATE PHOSPHATASE"/>
    <property type="match status" value="1"/>
</dbReference>
<dbReference type="Pfam" id="PF00702">
    <property type="entry name" value="Hydrolase"/>
    <property type="match status" value="1"/>
</dbReference>
<dbReference type="EMBL" id="CP155447">
    <property type="protein sequence ID" value="XBH07486.1"/>
    <property type="molecule type" value="Genomic_DNA"/>
</dbReference>
<dbReference type="SFLD" id="SFLDG01129">
    <property type="entry name" value="C1.5:_HAD__Beta-PGM__Phosphata"/>
    <property type="match status" value="1"/>
</dbReference>
<reference evidence="5" key="1">
    <citation type="submission" date="2024-05" db="EMBL/GenBank/DDBJ databases">
        <title>Planctomycetes of the genus Singulisphaera possess chitinolytic capabilities.</title>
        <authorList>
            <person name="Ivanova A."/>
        </authorList>
    </citation>
    <scope>NUCLEOTIDE SEQUENCE</scope>
    <source>
        <strain evidence="5">Ch08T</strain>
    </source>
</reference>
<evidence type="ECO:0000256" key="2">
    <source>
        <dbReference type="ARBA" id="ARBA00022723"/>
    </source>
</evidence>
<dbReference type="GO" id="GO:0044281">
    <property type="term" value="P:small molecule metabolic process"/>
    <property type="evidence" value="ECO:0007669"/>
    <property type="project" value="UniProtKB-ARBA"/>
</dbReference>
<dbReference type="InterPro" id="IPR051400">
    <property type="entry name" value="HAD-like_hydrolase"/>
</dbReference>
<gene>
    <name evidence="5" type="ORF">V5E97_16035</name>
</gene>
<name>A0AAU7CS36_9BACT</name>
<dbReference type="GO" id="GO:0046872">
    <property type="term" value="F:metal ion binding"/>
    <property type="evidence" value="ECO:0007669"/>
    <property type="project" value="UniProtKB-KW"/>
</dbReference>
<protein>
    <submittedName>
        <fullName evidence="5">HAD family hydrolase</fullName>
        <ecNumber evidence="5">3.1.3.-</ecNumber>
    </submittedName>
</protein>
<dbReference type="NCBIfam" id="TIGR01509">
    <property type="entry name" value="HAD-SF-IA-v3"/>
    <property type="match status" value="1"/>
</dbReference>
<evidence type="ECO:0000256" key="3">
    <source>
        <dbReference type="ARBA" id="ARBA00022801"/>
    </source>
</evidence>
<keyword evidence="4" id="KW-0460">Magnesium</keyword>
<dbReference type="RefSeq" id="WP_406700322.1">
    <property type="nucleotide sequence ID" value="NZ_CP155447.1"/>
</dbReference>
<dbReference type="SFLD" id="SFLDS00003">
    <property type="entry name" value="Haloacid_Dehalogenase"/>
    <property type="match status" value="1"/>
</dbReference>
<keyword evidence="3 5" id="KW-0378">Hydrolase</keyword>
<dbReference type="NCBIfam" id="TIGR01549">
    <property type="entry name" value="HAD-SF-IA-v1"/>
    <property type="match status" value="1"/>
</dbReference>
<proteinExistence type="predicted"/>
<accession>A0AAU7CS36</accession>
<evidence type="ECO:0000256" key="1">
    <source>
        <dbReference type="ARBA" id="ARBA00001946"/>
    </source>
</evidence>
<comment type="cofactor">
    <cofactor evidence="1">
        <name>Mg(2+)</name>
        <dbReference type="ChEBI" id="CHEBI:18420"/>
    </cofactor>
</comment>
<dbReference type="GO" id="GO:0016791">
    <property type="term" value="F:phosphatase activity"/>
    <property type="evidence" value="ECO:0007669"/>
    <property type="project" value="TreeGrafter"/>
</dbReference>
<dbReference type="PRINTS" id="PR00413">
    <property type="entry name" value="HADHALOGNASE"/>
</dbReference>
<dbReference type="PANTHER" id="PTHR46470">
    <property type="entry name" value="N-ACYLNEURAMINATE-9-PHOSPHATASE"/>
    <property type="match status" value="1"/>
</dbReference>
<keyword evidence="2" id="KW-0479">Metal-binding</keyword>
<dbReference type="AlphaFoldDB" id="A0AAU7CS36"/>
<evidence type="ECO:0000313" key="5">
    <source>
        <dbReference type="EMBL" id="XBH07486.1"/>
    </source>
</evidence>
<organism evidence="5">
    <name type="scientific">Singulisphaera sp. Ch08</name>
    <dbReference type="NCBI Taxonomy" id="3120278"/>
    <lineage>
        <taxon>Bacteria</taxon>
        <taxon>Pseudomonadati</taxon>
        <taxon>Planctomycetota</taxon>
        <taxon>Planctomycetia</taxon>
        <taxon>Isosphaerales</taxon>
        <taxon>Isosphaeraceae</taxon>
        <taxon>Singulisphaera</taxon>
    </lineage>
</organism>
<dbReference type="SUPFAM" id="SSF56784">
    <property type="entry name" value="HAD-like"/>
    <property type="match status" value="1"/>
</dbReference>
<sequence>MIRWVFLDVGNILLDEDPIAYHCTRLHWEAVQRVRSGPTFLEFIAAREERSLQGSRWPLYDVVSALIDEAACAEAWNLAEREIRAQFRELSPIIPGARELVDRLARRFHLGLIANQGPECRKLIDDLGLLSQFKVVILSEEVGIFKPDPALYLRAITDAGVDANECVMIGDRLDNDIEPAATLGMATVWVRWPARKRKDWRPDNPDALAFRDSLERTTAQSVGHYRGPLPGLIADQLWDIDPVEVANLSRL</sequence>
<dbReference type="InterPro" id="IPR006439">
    <property type="entry name" value="HAD-SF_hydro_IA"/>
</dbReference>
<dbReference type="InterPro" id="IPR036412">
    <property type="entry name" value="HAD-like_sf"/>
</dbReference>
<evidence type="ECO:0000256" key="4">
    <source>
        <dbReference type="ARBA" id="ARBA00022842"/>
    </source>
</evidence>
<dbReference type="InterPro" id="IPR023214">
    <property type="entry name" value="HAD_sf"/>
</dbReference>
<dbReference type="EC" id="3.1.3.-" evidence="5"/>
<dbReference type="Gene3D" id="3.40.50.1000">
    <property type="entry name" value="HAD superfamily/HAD-like"/>
    <property type="match status" value="1"/>
</dbReference>